<dbReference type="InterPro" id="IPR023198">
    <property type="entry name" value="PGP-like_dom2"/>
</dbReference>
<name>A0A4R5VY13_9BACI</name>
<dbReference type="InterPro" id="IPR036412">
    <property type="entry name" value="HAD-like_sf"/>
</dbReference>
<dbReference type="PANTHER" id="PTHR47478:SF1">
    <property type="entry name" value="PYRIMIDINE 5'-NUCLEOTIDASE YJJG"/>
    <property type="match status" value="1"/>
</dbReference>
<accession>A0A4R5VY13</accession>
<dbReference type="SUPFAM" id="SSF56784">
    <property type="entry name" value="HAD-like"/>
    <property type="match status" value="1"/>
</dbReference>
<dbReference type="Proteomes" id="UP000295132">
    <property type="component" value="Unassembled WGS sequence"/>
</dbReference>
<proteinExistence type="predicted"/>
<dbReference type="GO" id="GO:0016787">
    <property type="term" value="F:hydrolase activity"/>
    <property type="evidence" value="ECO:0007669"/>
    <property type="project" value="UniProtKB-KW"/>
</dbReference>
<gene>
    <name evidence="1" type="ORF">E2K98_05020</name>
</gene>
<dbReference type="NCBIfam" id="TIGR01549">
    <property type="entry name" value="HAD-SF-IA-v1"/>
    <property type="match status" value="1"/>
</dbReference>
<keyword evidence="1" id="KW-0378">Hydrolase</keyword>
<evidence type="ECO:0000313" key="2">
    <source>
        <dbReference type="Proteomes" id="UP000295132"/>
    </source>
</evidence>
<dbReference type="Gene3D" id="3.40.50.1000">
    <property type="entry name" value="HAD superfamily/HAD-like"/>
    <property type="match status" value="1"/>
</dbReference>
<dbReference type="InterPro" id="IPR006439">
    <property type="entry name" value="HAD-SF_hydro_IA"/>
</dbReference>
<protein>
    <submittedName>
        <fullName evidence="1">HAD family hydrolase</fullName>
    </submittedName>
</protein>
<sequence length="233" mass="26820">MEIKAVFFDLDDTLHDHQAPFAKALLDTFYHWPSMPDFNTAYKKFRYYSDYFWKDYTQGNISLEQLRINRIIATLENLGKGISEQEAVRFQENYENNLNTPILFTEVPSVFDALKRKGIVVGLITNGPITHQQNKISQLGLQDFINEELIFISDQVGFAKPNPQLFHTAAKKIDLPAEHLLYVGDTWENDVVGPISAGWNAIWFNHRSREPLTDHKPLAEINKLSSLLNLLNL</sequence>
<dbReference type="SFLD" id="SFLDS00003">
    <property type="entry name" value="Haloacid_Dehalogenase"/>
    <property type="match status" value="1"/>
</dbReference>
<dbReference type="PANTHER" id="PTHR47478">
    <property type="match status" value="1"/>
</dbReference>
<comment type="caution">
    <text evidence="1">The sequence shown here is derived from an EMBL/GenBank/DDBJ whole genome shotgun (WGS) entry which is preliminary data.</text>
</comment>
<reference evidence="1 2" key="1">
    <citation type="submission" date="2019-03" db="EMBL/GenBank/DDBJ databases">
        <title>Bacillus niacini sp. nov. a Nicotinate-Metabolizing Mesophile Isolated from Soil.</title>
        <authorList>
            <person name="Zhang G."/>
        </authorList>
    </citation>
    <scope>NUCLEOTIDE SEQUENCE [LARGE SCALE GENOMIC DNA]</scope>
    <source>
        <strain evidence="1 2">WN066</strain>
    </source>
</reference>
<dbReference type="InterPro" id="IPR023214">
    <property type="entry name" value="HAD_sf"/>
</dbReference>
<dbReference type="SFLD" id="SFLDG01129">
    <property type="entry name" value="C1.5:_HAD__Beta-PGM__Phosphata"/>
    <property type="match status" value="1"/>
</dbReference>
<dbReference type="EMBL" id="SMYO01000002">
    <property type="protein sequence ID" value="TDK64222.1"/>
    <property type="molecule type" value="Genomic_DNA"/>
</dbReference>
<dbReference type="Pfam" id="PF00702">
    <property type="entry name" value="Hydrolase"/>
    <property type="match status" value="1"/>
</dbReference>
<dbReference type="InterPro" id="IPR052550">
    <property type="entry name" value="Pyrimidine_5'-ntase_YjjG"/>
</dbReference>
<organism evidence="1 2">
    <name type="scientific">Bacillus salipaludis</name>
    <dbReference type="NCBI Taxonomy" id="2547811"/>
    <lineage>
        <taxon>Bacteria</taxon>
        <taxon>Bacillati</taxon>
        <taxon>Bacillota</taxon>
        <taxon>Bacilli</taxon>
        <taxon>Bacillales</taxon>
        <taxon>Bacillaceae</taxon>
        <taxon>Bacillus</taxon>
    </lineage>
</organism>
<dbReference type="PRINTS" id="PR00413">
    <property type="entry name" value="HADHALOGNASE"/>
</dbReference>
<dbReference type="RefSeq" id="WP_133333159.1">
    <property type="nucleotide sequence ID" value="NZ_SMYO01000002.1"/>
</dbReference>
<dbReference type="Gene3D" id="1.10.150.240">
    <property type="entry name" value="Putative phosphatase, domain 2"/>
    <property type="match status" value="1"/>
</dbReference>
<evidence type="ECO:0000313" key="1">
    <source>
        <dbReference type="EMBL" id="TDK64222.1"/>
    </source>
</evidence>
<dbReference type="AlphaFoldDB" id="A0A4R5VY13"/>